<evidence type="ECO:0000313" key="2">
    <source>
        <dbReference type="Proteomes" id="UP000254492"/>
    </source>
</evidence>
<protein>
    <submittedName>
        <fullName evidence="1">Capsid protein</fullName>
    </submittedName>
</protein>
<evidence type="ECO:0000313" key="1">
    <source>
        <dbReference type="EMBL" id="RDS59635.1"/>
    </source>
</evidence>
<organism evidence="1 2">
    <name type="scientific">Weissella thailandensis</name>
    <dbReference type="NCBI Taxonomy" id="89061"/>
    <lineage>
        <taxon>Bacteria</taxon>
        <taxon>Bacillati</taxon>
        <taxon>Bacillota</taxon>
        <taxon>Bacilli</taxon>
        <taxon>Lactobacillales</taxon>
        <taxon>Lactobacillaceae</taxon>
        <taxon>Weissella</taxon>
    </lineage>
</organism>
<comment type="caution">
    <text evidence="1">The sequence shown here is derived from an EMBL/GenBank/DDBJ whole genome shotgun (WGS) entry which is preliminary data.</text>
</comment>
<dbReference type="Pfam" id="PF11114">
    <property type="entry name" value="Minor_capsid_2"/>
    <property type="match status" value="1"/>
</dbReference>
<name>A0ABX9I696_9LACO</name>
<dbReference type="EMBL" id="QRAY01000007">
    <property type="protein sequence ID" value="RDS59635.1"/>
    <property type="molecule type" value="Genomic_DNA"/>
</dbReference>
<gene>
    <name evidence="1" type="ORF">DWV05_04740</name>
</gene>
<keyword evidence="2" id="KW-1185">Reference proteome</keyword>
<dbReference type="InterPro" id="IPR021080">
    <property type="entry name" value="Minor_capsid_protein"/>
</dbReference>
<reference evidence="1 2" key="1">
    <citation type="submission" date="2018-07" db="EMBL/GenBank/DDBJ databases">
        <title>Genome-based reclassification of Weissella jogaejeotgali as Weissella thailandensis.</title>
        <authorList>
            <person name="Chun J."/>
            <person name="Kim B.-Y."/>
            <person name="Kwak M.-J."/>
        </authorList>
    </citation>
    <scope>NUCLEOTIDE SEQUENCE [LARGE SCALE GENOMIC DNA]</scope>
    <source>
        <strain evidence="1 2">KCTC 3751</strain>
    </source>
</reference>
<dbReference type="Proteomes" id="UP000254492">
    <property type="component" value="Unassembled WGS sequence"/>
</dbReference>
<sequence>MADLAIHLDVGSVEQLLSHTNKQKAKLALTSQMGKDMEKYVPLRKGPLRANLTITPDRLSYGEVYARAQFYGTNGIVSFHNYTTPGTGPRWDRKASKDYMDSWVDTFKRGLRE</sequence>
<accession>A0ABX9I696</accession>
<proteinExistence type="predicted"/>
<dbReference type="RefSeq" id="WP_115470932.1">
    <property type="nucleotide sequence ID" value="NZ_BJEC01000023.1"/>
</dbReference>